<dbReference type="Gene3D" id="1.10.8.60">
    <property type="match status" value="1"/>
</dbReference>
<evidence type="ECO:0000256" key="3">
    <source>
        <dbReference type="ARBA" id="ARBA00022695"/>
    </source>
</evidence>
<dbReference type="EMBL" id="FOAP01000001">
    <property type="protein sequence ID" value="SEK39516.1"/>
    <property type="molecule type" value="Genomic_DNA"/>
</dbReference>
<keyword evidence="5" id="KW-0479">Metal-binding</keyword>
<feature type="domain" description="AAA+ ATPase" evidence="13">
    <location>
        <begin position="41"/>
        <end position="183"/>
    </location>
</feature>
<protein>
    <recommendedName>
        <fullName evidence="11">DNA polymerase III subunit gamma/tau</fullName>
        <ecNumber evidence="11">2.7.7.7</ecNumber>
    </recommendedName>
</protein>
<evidence type="ECO:0000256" key="12">
    <source>
        <dbReference type="SAM" id="MobiDB-lite"/>
    </source>
</evidence>
<dbReference type="NCBIfam" id="NF004046">
    <property type="entry name" value="PRK05563.1"/>
    <property type="match status" value="1"/>
</dbReference>
<dbReference type="FunFam" id="3.40.50.300:FF:000014">
    <property type="entry name" value="DNA polymerase III subunit gamma/tau"/>
    <property type="match status" value="1"/>
</dbReference>
<dbReference type="Pfam" id="PF13177">
    <property type="entry name" value="DNA_pol3_delta2"/>
    <property type="match status" value="1"/>
</dbReference>
<dbReference type="EC" id="2.7.7.7" evidence="11"/>
<sequence>MILPMSYLVLARKWRPQTFDDMTGQEHIVRTIANAIKMDRVAHAYLFCGPRGVGKTTAARLLAKALNCEQGPTASPCGTCRACTEITSGTSVDVAEIDGASNNGVENVREIRENAKYLPQRDRHKIYIIDEVHMLSGAAFNALLKTLEEPPGHVKFIFATTEAHKLPDTILSRCQRHNFRRIPAARMLQRLKQISDAEGAGISDRSLSLVVRQSEGGMRDALSLLDQVLASCGASPTDESVAEALGAIDRTVVQEFAEALVRKDARKVLERVEEIFNRGLDLKRLAEELALQLRHLFVTKAVGEAPAELAESEQKALLALAQEADSAQLARLFDVVHGCVWDVSRAAQPRLALEMALLKAIQLSPASSIPDLLAKVDRLAQGLTAGDGTAKSQTGAPGGRSGPTNFRV</sequence>
<evidence type="ECO:0000256" key="9">
    <source>
        <dbReference type="ARBA" id="ARBA00022932"/>
    </source>
</evidence>
<dbReference type="InterPro" id="IPR045085">
    <property type="entry name" value="HLD_clamp_pol_III_gamma_tau"/>
</dbReference>
<dbReference type="Proteomes" id="UP000182719">
    <property type="component" value="Unassembled WGS sequence"/>
</dbReference>
<name>A0A1H7GMZ3_STIAU</name>
<keyword evidence="7" id="KW-0862">Zinc</keyword>
<comment type="function">
    <text evidence="11">DNA polymerase III is a complex, multichain enzyme responsible for most of the replicative synthesis in bacteria. This DNA polymerase also exhibits 3' to 5' exonuclease activity.</text>
</comment>
<evidence type="ECO:0000313" key="15">
    <source>
        <dbReference type="Proteomes" id="UP000182719"/>
    </source>
</evidence>
<keyword evidence="4 11" id="KW-0235">DNA replication</keyword>
<dbReference type="InterPro" id="IPR012763">
    <property type="entry name" value="DNA_pol_III_sug/sutau_N"/>
</dbReference>
<evidence type="ECO:0000256" key="7">
    <source>
        <dbReference type="ARBA" id="ARBA00022833"/>
    </source>
</evidence>
<dbReference type="Gene3D" id="1.20.272.10">
    <property type="match status" value="1"/>
</dbReference>
<evidence type="ECO:0000256" key="11">
    <source>
        <dbReference type="RuleBase" id="RU364063"/>
    </source>
</evidence>
<dbReference type="InterPro" id="IPR001270">
    <property type="entry name" value="ClpA/B"/>
</dbReference>
<dbReference type="Pfam" id="PF12169">
    <property type="entry name" value="DNA_pol3_gamma3"/>
    <property type="match status" value="1"/>
</dbReference>
<dbReference type="InterPro" id="IPR008921">
    <property type="entry name" value="DNA_pol3_clamp-load_cplx_C"/>
</dbReference>
<dbReference type="InterPro" id="IPR022754">
    <property type="entry name" value="DNA_pol_III_gamma-3"/>
</dbReference>
<gene>
    <name evidence="11" type="primary">dnaX</name>
    <name evidence="14" type="ORF">SAMN05444354_101464</name>
</gene>
<dbReference type="SUPFAM" id="SSF52540">
    <property type="entry name" value="P-loop containing nucleoside triphosphate hydrolases"/>
    <property type="match status" value="1"/>
</dbReference>
<dbReference type="PRINTS" id="PR00300">
    <property type="entry name" value="CLPPROTEASEA"/>
</dbReference>
<dbReference type="GO" id="GO:0003677">
    <property type="term" value="F:DNA binding"/>
    <property type="evidence" value="ECO:0007669"/>
    <property type="project" value="InterPro"/>
</dbReference>
<evidence type="ECO:0000313" key="14">
    <source>
        <dbReference type="EMBL" id="SEK39516.1"/>
    </source>
</evidence>
<evidence type="ECO:0000256" key="4">
    <source>
        <dbReference type="ARBA" id="ARBA00022705"/>
    </source>
</evidence>
<dbReference type="CDD" id="cd18137">
    <property type="entry name" value="HLD_clamp_pol_III_gamma_tau"/>
    <property type="match status" value="1"/>
</dbReference>
<dbReference type="GO" id="GO:0005524">
    <property type="term" value="F:ATP binding"/>
    <property type="evidence" value="ECO:0007669"/>
    <property type="project" value="UniProtKB-KW"/>
</dbReference>
<dbReference type="GO" id="GO:0006261">
    <property type="term" value="P:DNA-templated DNA replication"/>
    <property type="evidence" value="ECO:0007669"/>
    <property type="project" value="TreeGrafter"/>
</dbReference>
<accession>A0A1H7GMZ3</accession>
<dbReference type="GO" id="GO:0046872">
    <property type="term" value="F:metal ion binding"/>
    <property type="evidence" value="ECO:0007669"/>
    <property type="project" value="UniProtKB-KW"/>
</dbReference>
<keyword evidence="15" id="KW-1185">Reference proteome</keyword>
<dbReference type="SMART" id="SM00382">
    <property type="entry name" value="AAA"/>
    <property type="match status" value="1"/>
</dbReference>
<evidence type="ECO:0000256" key="6">
    <source>
        <dbReference type="ARBA" id="ARBA00022741"/>
    </source>
</evidence>
<evidence type="ECO:0000256" key="5">
    <source>
        <dbReference type="ARBA" id="ARBA00022723"/>
    </source>
</evidence>
<keyword evidence="9 11" id="KW-0239">DNA-directed DNA polymerase</keyword>
<dbReference type="InterPro" id="IPR050238">
    <property type="entry name" value="DNA_Rep/Repair_Clamp_Loader"/>
</dbReference>
<dbReference type="AlphaFoldDB" id="A0A1H7GMZ3"/>
<dbReference type="PANTHER" id="PTHR11669:SF0">
    <property type="entry name" value="PROTEIN STICHEL-LIKE 2"/>
    <property type="match status" value="1"/>
</dbReference>
<evidence type="ECO:0000256" key="1">
    <source>
        <dbReference type="ARBA" id="ARBA00006360"/>
    </source>
</evidence>
<feature type="region of interest" description="Disordered" evidence="12">
    <location>
        <begin position="385"/>
        <end position="408"/>
    </location>
</feature>
<comment type="similarity">
    <text evidence="1 11">Belongs to the DnaX/STICHEL family.</text>
</comment>
<keyword evidence="2 11" id="KW-0808">Transferase</keyword>
<dbReference type="SUPFAM" id="SSF48019">
    <property type="entry name" value="post-AAA+ oligomerization domain-like"/>
    <property type="match status" value="1"/>
</dbReference>
<keyword evidence="6 11" id="KW-0547">Nucleotide-binding</keyword>
<comment type="catalytic activity">
    <reaction evidence="10 11">
        <text>DNA(n) + a 2'-deoxyribonucleoside 5'-triphosphate = DNA(n+1) + diphosphate</text>
        <dbReference type="Rhea" id="RHEA:22508"/>
        <dbReference type="Rhea" id="RHEA-COMP:17339"/>
        <dbReference type="Rhea" id="RHEA-COMP:17340"/>
        <dbReference type="ChEBI" id="CHEBI:33019"/>
        <dbReference type="ChEBI" id="CHEBI:61560"/>
        <dbReference type="ChEBI" id="CHEBI:173112"/>
        <dbReference type="EC" id="2.7.7.7"/>
    </reaction>
</comment>
<keyword evidence="8 11" id="KW-0067">ATP-binding</keyword>
<evidence type="ECO:0000259" key="13">
    <source>
        <dbReference type="SMART" id="SM00382"/>
    </source>
</evidence>
<evidence type="ECO:0000256" key="8">
    <source>
        <dbReference type="ARBA" id="ARBA00022840"/>
    </source>
</evidence>
<dbReference type="InterPro" id="IPR003593">
    <property type="entry name" value="AAA+_ATPase"/>
</dbReference>
<evidence type="ECO:0000256" key="2">
    <source>
        <dbReference type="ARBA" id="ARBA00022679"/>
    </source>
</evidence>
<dbReference type="GO" id="GO:0003887">
    <property type="term" value="F:DNA-directed DNA polymerase activity"/>
    <property type="evidence" value="ECO:0007669"/>
    <property type="project" value="UniProtKB-KW"/>
</dbReference>
<proteinExistence type="inferred from homology"/>
<dbReference type="GO" id="GO:0009360">
    <property type="term" value="C:DNA polymerase III complex"/>
    <property type="evidence" value="ECO:0007669"/>
    <property type="project" value="InterPro"/>
</dbReference>
<dbReference type="CDD" id="cd00009">
    <property type="entry name" value="AAA"/>
    <property type="match status" value="1"/>
</dbReference>
<evidence type="ECO:0000256" key="10">
    <source>
        <dbReference type="ARBA" id="ARBA00049244"/>
    </source>
</evidence>
<keyword evidence="3 11" id="KW-0548">Nucleotidyltransferase</keyword>
<dbReference type="NCBIfam" id="TIGR02397">
    <property type="entry name" value="dnaX_nterm"/>
    <property type="match status" value="1"/>
</dbReference>
<dbReference type="Pfam" id="PF22608">
    <property type="entry name" value="DNAX_ATPase_lid"/>
    <property type="match status" value="1"/>
</dbReference>
<organism evidence="14 15">
    <name type="scientific">Stigmatella aurantiaca</name>
    <dbReference type="NCBI Taxonomy" id="41"/>
    <lineage>
        <taxon>Bacteria</taxon>
        <taxon>Pseudomonadati</taxon>
        <taxon>Myxococcota</taxon>
        <taxon>Myxococcia</taxon>
        <taxon>Myxococcales</taxon>
        <taxon>Cystobacterineae</taxon>
        <taxon>Archangiaceae</taxon>
        <taxon>Stigmatella</taxon>
    </lineage>
</organism>
<comment type="subunit">
    <text evidence="11">DNA polymerase III contains a core (composed of alpha, epsilon and theta chains) that associates with a tau subunit. This core dimerizes to form the POLIII' complex. PolIII' associates with the gamma complex (composed of gamma, delta, delta', psi and chi chains) and with the beta chain to form the complete DNA polymerase III complex.</text>
</comment>
<reference evidence="15" key="1">
    <citation type="submission" date="2016-10" db="EMBL/GenBank/DDBJ databases">
        <authorList>
            <person name="Varghese N."/>
            <person name="Submissions S."/>
        </authorList>
    </citation>
    <scope>NUCLEOTIDE SEQUENCE [LARGE SCALE GENOMIC DNA]</scope>
    <source>
        <strain evidence="15">DSM 17044</strain>
    </source>
</reference>
<dbReference type="PANTHER" id="PTHR11669">
    <property type="entry name" value="REPLICATION FACTOR C / DNA POLYMERASE III GAMMA-TAU SUBUNIT"/>
    <property type="match status" value="1"/>
</dbReference>
<dbReference type="InterPro" id="IPR027417">
    <property type="entry name" value="P-loop_NTPase"/>
</dbReference>
<dbReference type="Gene3D" id="3.40.50.300">
    <property type="entry name" value="P-loop containing nucleotide triphosphate hydrolases"/>
    <property type="match status" value="1"/>
</dbReference>